<sequence length="81" mass="9386">MPPVIEKTKCKKCGYCAQICPLDVIKMTETELGTDIDVKYPDECWHCRACEKDCPEHAISMRYPLSHMMLHMEPQQKRGKS</sequence>
<keyword evidence="3" id="KW-0408">Iron</keyword>
<feature type="domain" description="4Fe-4S ferredoxin-type" evidence="5">
    <location>
        <begin position="1"/>
        <end position="30"/>
    </location>
</feature>
<dbReference type="PROSITE" id="PS00198">
    <property type="entry name" value="4FE4S_FER_1"/>
    <property type="match status" value="2"/>
</dbReference>
<dbReference type="PANTHER" id="PTHR43687">
    <property type="entry name" value="ADENYLYLSULFATE REDUCTASE, BETA SUBUNIT"/>
    <property type="match status" value="1"/>
</dbReference>
<accession>A0ABT2TJA0</accession>
<evidence type="ECO:0000313" key="7">
    <source>
        <dbReference type="Proteomes" id="UP001652442"/>
    </source>
</evidence>
<feature type="domain" description="4Fe-4S ferredoxin-type" evidence="5">
    <location>
        <begin position="34"/>
        <end position="64"/>
    </location>
</feature>
<comment type="caution">
    <text evidence="6">The sequence shown here is derived from an EMBL/GenBank/DDBJ whole genome shotgun (WGS) entry which is preliminary data.</text>
</comment>
<name>A0ABT2TJA0_9FIRM</name>
<dbReference type="EMBL" id="JAOQJQ010000003">
    <property type="protein sequence ID" value="MCU6762293.1"/>
    <property type="molecule type" value="Genomic_DNA"/>
</dbReference>
<dbReference type="PANTHER" id="PTHR43687:SF1">
    <property type="entry name" value="FERREDOXIN III"/>
    <property type="match status" value="1"/>
</dbReference>
<organism evidence="6 7">
    <name type="scientific">Brotonthovivens ammoniilytica</name>
    <dbReference type="NCBI Taxonomy" id="2981725"/>
    <lineage>
        <taxon>Bacteria</taxon>
        <taxon>Bacillati</taxon>
        <taxon>Bacillota</taxon>
        <taxon>Clostridia</taxon>
        <taxon>Lachnospirales</taxon>
        <taxon>Lachnospiraceae</taxon>
        <taxon>Brotonthovivens</taxon>
    </lineage>
</organism>
<dbReference type="InterPro" id="IPR017900">
    <property type="entry name" value="4Fe4S_Fe_S_CS"/>
</dbReference>
<dbReference type="PROSITE" id="PS51379">
    <property type="entry name" value="4FE4S_FER_2"/>
    <property type="match status" value="2"/>
</dbReference>
<evidence type="ECO:0000256" key="2">
    <source>
        <dbReference type="ARBA" id="ARBA00022723"/>
    </source>
</evidence>
<proteinExistence type="predicted"/>
<dbReference type="Proteomes" id="UP001652442">
    <property type="component" value="Unassembled WGS sequence"/>
</dbReference>
<keyword evidence="4" id="KW-0411">Iron-sulfur</keyword>
<dbReference type="InterPro" id="IPR017896">
    <property type="entry name" value="4Fe4S_Fe-S-bd"/>
</dbReference>
<dbReference type="Pfam" id="PF12838">
    <property type="entry name" value="Fer4_7"/>
    <property type="match status" value="1"/>
</dbReference>
<keyword evidence="7" id="KW-1185">Reference proteome</keyword>
<protein>
    <submittedName>
        <fullName evidence="6">Ferredoxin family protein</fullName>
    </submittedName>
</protein>
<keyword evidence="1" id="KW-0004">4Fe-4S</keyword>
<gene>
    <name evidence="6" type="ORF">OCV88_08085</name>
</gene>
<evidence type="ECO:0000313" key="6">
    <source>
        <dbReference type="EMBL" id="MCU6762293.1"/>
    </source>
</evidence>
<dbReference type="Gene3D" id="3.30.70.20">
    <property type="match status" value="1"/>
</dbReference>
<dbReference type="InterPro" id="IPR050572">
    <property type="entry name" value="Fe-S_Ferredoxin"/>
</dbReference>
<evidence type="ECO:0000259" key="5">
    <source>
        <dbReference type="PROSITE" id="PS51379"/>
    </source>
</evidence>
<evidence type="ECO:0000256" key="3">
    <source>
        <dbReference type="ARBA" id="ARBA00023004"/>
    </source>
</evidence>
<reference evidence="6 7" key="1">
    <citation type="journal article" date="2021" name="ISME Commun">
        <title>Automated analysis of genomic sequences facilitates high-throughput and comprehensive description of bacteria.</title>
        <authorList>
            <person name="Hitch T.C.A."/>
        </authorList>
    </citation>
    <scope>NUCLEOTIDE SEQUENCE [LARGE SCALE GENOMIC DNA]</scope>
    <source>
        <strain evidence="6 7">Sanger_109</strain>
    </source>
</reference>
<dbReference type="RefSeq" id="WP_158425009.1">
    <property type="nucleotide sequence ID" value="NZ_JAOQJQ010000003.1"/>
</dbReference>
<evidence type="ECO:0000256" key="4">
    <source>
        <dbReference type="ARBA" id="ARBA00023014"/>
    </source>
</evidence>
<evidence type="ECO:0000256" key="1">
    <source>
        <dbReference type="ARBA" id="ARBA00022485"/>
    </source>
</evidence>
<keyword evidence="2" id="KW-0479">Metal-binding</keyword>
<dbReference type="SUPFAM" id="SSF54862">
    <property type="entry name" value="4Fe-4S ferredoxins"/>
    <property type="match status" value="1"/>
</dbReference>